<dbReference type="SUPFAM" id="SSF54001">
    <property type="entry name" value="Cysteine proteinases"/>
    <property type="match status" value="1"/>
</dbReference>
<evidence type="ECO:0000256" key="5">
    <source>
        <dbReference type="PIRSR" id="PIRSR622684-1"/>
    </source>
</evidence>
<dbReference type="SUPFAM" id="SSF49758">
    <property type="entry name" value="Calpain large subunit, middle domain (domain III)"/>
    <property type="match status" value="1"/>
</dbReference>
<dbReference type="CDD" id="cd00044">
    <property type="entry name" value="CysPc"/>
    <property type="match status" value="1"/>
</dbReference>
<dbReference type="InterPro" id="IPR022683">
    <property type="entry name" value="Calpain_III"/>
</dbReference>
<dbReference type="EMBL" id="JBICBT010000688">
    <property type="protein sequence ID" value="KAL3105376.1"/>
    <property type="molecule type" value="Genomic_DNA"/>
</dbReference>
<dbReference type="InterPro" id="IPR000169">
    <property type="entry name" value="Pept_cys_AS"/>
</dbReference>
<dbReference type="InterPro" id="IPR001300">
    <property type="entry name" value="Peptidase_C2_calpain_cat"/>
</dbReference>
<dbReference type="InterPro" id="IPR022684">
    <property type="entry name" value="Calpain_cysteine_protease"/>
</dbReference>
<dbReference type="SMART" id="SM00230">
    <property type="entry name" value="CysPc"/>
    <property type="match status" value="1"/>
</dbReference>
<evidence type="ECO:0000256" key="3">
    <source>
        <dbReference type="ARBA" id="ARBA00022801"/>
    </source>
</evidence>
<feature type="compositionally biased region" description="Basic and acidic residues" evidence="7">
    <location>
        <begin position="812"/>
        <end position="821"/>
    </location>
</feature>
<name>A0ABD2KR02_9BILA</name>
<keyword evidence="3 6" id="KW-0378">Hydrolase</keyword>
<feature type="active site" evidence="5 6">
    <location>
        <position position="402"/>
    </location>
</feature>
<organism evidence="9 10">
    <name type="scientific">Heterodera trifolii</name>
    <dbReference type="NCBI Taxonomy" id="157864"/>
    <lineage>
        <taxon>Eukaryota</taxon>
        <taxon>Metazoa</taxon>
        <taxon>Ecdysozoa</taxon>
        <taxon>Nematoda</taxon>
        <taxon>Chromadorea</taxon>
        <taxon>Rhabditida</taxon>
        <taxon>Tylenchina</taxon>
        <taxon>Tylenchomorpha</taxon>
        <taxon>Tylenchoidea</taxon>
        <taxon>Heteroderidae</taxon>
        <taxon>Heteroderinae</taxon>
        <taxon>Heterodera</taxon>
    </lineage>
</organism>
<dbReference type="Gene3D" id="3.90.70.10">
    <property type="entry name" value="Cysteine proteinases"/>
    <property type="match status" value="1"/>
</dbReference>
<protein>
    <recommendedName>
        <fullName evidence="8">Calpain catalytic domain-containing protein</fullName>
    </recommendedName>
</protein>
<feature type="region of interest" description="Disordered" evidence="7">
    <location>
        <begin position="805"/>
        <end position="858"/>
    </location>
</feature>
<dbReference type="GO" id="GO:0008234">
    <property type="term" value="F:cysteine-type peptidase activity"/>
    <property type="evidence" value="ECO:0007669"/>
    <property type="project" value="UniProtKB-UniRule"/>
</dbReference>
<feature type="active site" evidence="5 6">
    <location>
        <position position="355"/>
    </location>
</feature>
<dbReference type="Pfam" id="PF01067">
    <property type="entry name" value="Calpain_III"/>
    <property type="match status" value="1"/>
</dbReference>
<proteinExistence type="inferred from homology"/>
<dbReference type="GO" id="GO:0006508">
    <property type="term" value="P:proteolysis"/>
    <property type="evidence" value="ECO:0007669"/>
    <property type="project" value="UniProtKB-KW"/>
</dbReference>
<evidence type="ECO:0000259" key="8">
    <source>
        <dbReference type="PROSITE" id="PS50203"/>
    </source>
</evidence>
<dbReference type="Proteomes" id="UP001620626">
    <property type="component" value="Unassembled WGS sequence"/>
</dbReference>
<dbReference type="InterPro" id="IPR022682">
    <property type="entry name" value="Calpain_domain_III"/>
</dbReference>
<keyword evidence="4 6" id="KW-0788">Thiol protease</keyword>
<keyword evidence="10" id="KW-1185">Reference proteome</keyword>
<sequence>MSLFGRLAEFVLSSNSDAIKRPQLANASDLLNSPTTSSSWPMPNGAVVDQNVPSVPATVISPSKISKKYRQLKRQCANTGKMFIDTEFPPDNTTLFLKDENGDGSAERAAELEIEWKRPGEIVADPKLFVEGASPCDVTQGILGNCWFVSACSTLTHNGALLQKVIPEADRQEWAPGNTYRGIFQFCFWRFGRWVDVIIDDLLPTKNGQLLFARSKTPNEFWSALLEKAFAKLYGCYETLVGGQLADALIELSGGVAETLNVRKFLHIHQQQIQQQQQPMFSASFNACRITVLGNGTFLSLPDTVAESNGAEGARRLFRLLKYAFDREALIVAAIAATNKEQIELSLDCGLVMGHAYAVTAIRYIDLDATDGEGKAQKEQKGGAAKCGQIRRKKQAMVRLQNPWGMKEWNGPWSDGSPEWEQVTEEQKWRLGITVDEDGEFWMPWHEFIRYFTDICVCQLLTMGTLTECKQPQQKQAQRGVSLRRKQLSMQLSNVTIGLTEKRWREWTFFGRWSSNGAKSGAPKNRAGGSAHFPATFCYNPQFVFEISEEDGPAEVMLALCQREEGCAFDGTPKNAKKLMKNGEKMGNRRREPFVVIGLHVMKVELNRKHRIHQAIEPVSTSDYQSVRSVHLHIDGLLPGRYIVLPTTYAPREEADFMLRIYSPSQLSPVELRDDFPTLSALSLLRCRPQFVIARVRIIEVHLQKLITFGECDLFCVFSSSQGSDRCRTFPAKFVPGRPVKFNALFVFHAFASQQWLLNFELIELRKPFQRQNRLLGVGRLALISNNETIEMEMELIRPIEKRKAPIGGAGKGREKRDKSNRFHGKKHPIVSQLNGRDWPRGGGHYKREGQTEQKHTPISDHSLIKGATATKAQISTMTRCSVFVLTLLGVGMAHSLLMSGGSDLAPSANRVSRQCGCGGGCGGGGGGCGGGGAAVGQAEEVAAVDAEEVAEVVAVEDAGVAVDVAEDVEAAAEEDAEAVAAVVAEDAEAAAEEVAEADAVVEAEEDQLCSALAVAEAQAQLPVVEDVEAEEVAAEVVAGDVAVEEAVAAADAVEDVEAAAEAVEDAVVAEAVAVVEVAAEASRLVSVAEAPAVVAAEVVVAVGAVEAAAVVVVAVAAADAESVWPFFSVLWPSFSKCTSQ</sequence>
<gene>
    <name evidence="9" type="ORF">niasHT_026109</name>
</gene>
<evidence type="ECO:0000256" key="4">
    <source>
        <dbReference type="ARBA" id="ARBA00022807"/>
    </source>
</evidence>
<dbReference type="SMART" id="SM00720">
    <property type="entry name" value="calpain_III"/>
    <property type="match status" value="1"/>
</dbReference>
<evidence type="ECO:0000256" key="2">
    <source>
        <dbReference type="ARBA" id="ARBA00022670"/>
    </source>
</evidence>
<dbReference type="PANTHER" id="PTHR10183:SF379">
    <property type="entry name" value="CALPAIN-5"/>
    <property type="match status" value="1"/>
</dbReference>
<evidence type="ECO:0000313" key="9">
    <source>
        <dbReference type="EMBL" id="KAL3105376.1"/>
    </source>
</evidence>
<dbReference type="PRINTS" id="PR00704">
    <property type="entry name" value="CALPAIN"/>
</dbReference>
<keyword evidence="2 6" id="KW-0645">Protease</keyword>
<reference evidence="9 10" key="1">
    <citation type="submission" date="2024-10" db="EMBL/GenBank/DDBJ databases">
        <authorList>
            <person name="Kim D."/>
        </authorList>
    </citation>
    <scope>NUCLEOTIDE SEQUENCE [LARGE SCALE GENOMIC DNA]</scope>
    <source>
        <strain evidence="9">BH-2024</strain>
    </source>
</reference>
<dbReference type="PANTHER" id="PTHR10183">
    <property type="entry name" value="CALPAIN"/>
    <property type="match status" value="1"/>
</dbReference>
<evidence type="ECO:0000256" key="7">
    <source>
        <dbReference type="SAM" id="MobiDB-lite"/>
    </source>
</evidence>
<dbReference type="AlphaFoldDB" id="A0ABD2KR02"/>
<feature type="compositionally biased region" description="Basic and acidic residues" evidence="7">
    <location>
        <begin position="846"/>
        <end position="858"/>
    </location>
</feature>
<feature type="domain" description="Calpain catalytic" evidence="8">
    <location>
        <begin position="82"/>
        <end position="461"/>
    </location>
</feature>
<feature type="active site" evidence="5 6">
    <location>
        <position position="146"/>
    </location>
</feature>
<dbReference type="Gene3D" id="2.60.120.380">
    <property type="match status" value="1"/>
</dbReference>
<dbReference type="InterPro" id="IPR038765">
    <property type="entry name" value="Papain-like_cys_pep_sf"/>
</dbReference>
<comment type="caution">
    <text evidence="9">The sequence shown here is derived from an EMBL/GenBank/DDBJ whole genome shotgun (WGS) entry which is preliminary data.</text>
</comment>
<evidence type="ECO:0000313" key="10">
    <source>
        <dbReference type="Proteomes" id="UP001620626"/>
    </source>
</evidence>
<evidence type="ECO:0000256" key="1">
    <source>
        <dbReference type="ARBA" id="ARBA00007623"/>
    </source>
</evidence>
<comment type="similarity">
    <text evidence="1">Belongs to the peptidase C2 family.</text>
</comment>
<dbReference type="PROSITE" id="PS00139">
    <property type="entry name" value="THIOL_PROTEASE_CYS"/>
    <property type="match status" value="1"/>
</dbReference>
<accession>A0ABD2KR02</accession>
<dbReference type="PROSITE" id="PS50203">
    <property type="entry name" value="CALPAIN_CAT"/>
    <property type="match status" value="1"/>
</dbReference>
<dbReference type="Pfam" id="PF00648">
    <property type="entry name" value="Peptidase_C2"/>
    <property type="match status" value="1"/>
</dbReference>
<evidence type="ECO:0000256" key="6">
    <source>
        <dbReference type="PROSITE-ProRule" id="PRU00239"/>
    </source>
</evidence>
<dbReference type="InterPro" id="IPR036213">
    <property type="entry name" value="Calpain_III_sf"/>
</dbReference>